<name>A0A7T4PNJ1_9ACTN</name>
<dbReference type="InterPro" id="IPR036291">
    <property type="entry name" value="NAD(P)-bd_dom_sf"/>
</dbReference>
<dbReference type="EMBL" id="CP065959">
    <property type="protein sequence ID" value="QQC93462.1"/>
    <property type="molecule type" value="Genomic_DNA"/>
</dbReference>
<evidence type="ECO:0000313" key="4">
    <source>
        <dbReference type="Proteomes" id="UP000596130"/>
    </source>
</evidence>
<dbReference type="SUPFAM" id="SSF51735">
    <property type="entry name" value="NAD(P)-binding Rossmann-fold domains"/>
    <property type="match status" value="1"/>
</dbReference>
<dbReference type="GO" id="GO:0005737">
    <property type="term" value="C:cytoplasm"/>
    <property type="evidence" value="ECO:0007669"/>
    <property type="project" value="TreeGrafter"/>
</dbReference>
<dbReference type="PANTHER" id="PTHR48079">
    <property type="entry name" value="PROTEIN YEEZ"/>
    <property type="match status" value="1"/>
</dbReference>
<dbReference type="AlphaFoldDB" id="A0A7T4PNJ1"/>
<dbReference type="Gene3D" id="3.40.50.720">
    <property type="entry name" value="NAD(P)-binding Rossmann-like Domain"/>
    <property type="match status" value="1"/>
</dbReference>
<dbReference type="Pfam" id="PF01370">
    <property type="entry name" value="Epimerase"/>
    <property type="match status" value="1"/>
</dbReference>
<reference evidence="3 4" key="1">
    <citation type="submission" date="2020-12" db="EMBL/GenBank/DDBJ databases">
        <title>Identification and biosynthesis of polyene macrolides produced by Streptomyces alfalfae Men-myco-93-63.</title>
        <authorList>
            <person name="Liu D."/>
            <person name="Li Y."/>
            <person name="Liu L."/>
            <person name="Han X."/>
            <person name="Shen F."/>
        </authorList>
    </citation>
    <scope>NUCLEOTIDE SEQUENCE [LARGE SCALE GENOMIC DNA]</scope>
    <source>
        <strain evidence="3 4">Men-myco-93-63</strain>
    </source>
</reference>
<evidence type="ECO:0000259" key="1">
    <source>
        <dbReference type="Pfam" id="PF01370"/>
    </source>
</evidence>
<gene>
    <name evidence="2" type="ORF">I8755_00250</name>
    <name evidence="3" type="ORF">I8755_37950</name>
</gene>
<proteinExistence type="predicted"/>
<dbReference type="InterPro" id="IPR001509">
    <property type="entry name" value="Epimerase_deHydtase"/>
</dbReference>
<protein>
    <submittedName>
        <fullName evidence="3">NAD-dependent epimerase/dehydratase family protein</fullName>
    </submittedName>
</protein>
<dbReference type="GO" id="GO:0004029">
    <property type="term" value="F:aldehyde dehydrogenase (NAD+) activity"/>
    <property type="evidence" value="ECO:0007669"/>
    <property type="project" value="TreeGrafter"/>
</dbReference>
<dbReference type="PANTHER" id="PTHR48079:SF6">
    <property type="entry name" value="NAD(P)-BINDING DOMAIN-CONTAINING PROTEIN-RELATED"/>
    <property type="match status" value="1"/>
</dbReference>
<feature type="domain" description="NAD-dependent epimerase/dehydratase" evidence="1">
    <location>
        <begin position="23"/>
        <end position="237"/>
    </location>
</feature>
<evidence type="ECO:0000313" key="3">
    <source>
        <dbReference type="EMBL" id="QQC93462.1"/>
    </source>
</evidence>
<dbReference type="Proteomes" id="UP000596130">
    <property type="component" value="Chromosome"/>
</dbReference>
<dbReference type="RefSeq" id="WP_198501343.1">
    <property type="nucleotide sequence ID" value="NZ_CP065959.1"/>
</dbReference>
<dbReference type="InterPro" id="IPR051783">
    <property type="entry name" value="NAD(P)-dependent_oxidoreduct"/>
</dbReference>
<accession>A0A7T4PNJ1</accession>
<sequence length="322" mass="33788">MPQAASAADTPTTPTSSGVMMDVFLTGAGGYIGGAVARRLIREGHTVRGLTRTPGVVDALAAAGIAPVVGDLDDAALLKREADRADAVINAAHSDHRGAVDAFVDALRGSGKVLIHTSGTSVIGDDAQGQYESEVVFDDAKPFSPGDHEIRRARYAIDRSVVDAGAAGVRSVVLCNSLIYGNGTGPRPQTVLIPPLVTQAQASKTVRVVGRGLNRWSTVHLDDMADLYHLALTDPAATGLYFVEGGEDASFADIGEAIAHRLGLGPVEPWDLDSAAAAWGEGFSRYALGANSRVRATRAHDLGWRPSHPSITNWIEQEMPLP</sequence>
<evidence type="ECO:0000313" key="2">
    <source>
        <dbReference type="EMBL" id="QQC87041.1"/>
    </source>
</evidence>
<organism evidence="3 4">
    <name type="scientific">Streptomyces alfalfae</name>
    <dbReference type="NCBI Taxonomy" id="1642299"/>
    <lineage>
        <taxon>Bacteria</taxon>
        <taxon>Bacillati</taxon>
        <taxon>Actinomycetota</taxon>
        <taxon>Actinomycetes</taxon>
        <taxon>Kitasatosporales</taxon>
        <taxon>Streptomycetaceae</taxon>
        <taxon>Streptomyces</taxon>
    </lineage>
</organism>
<dbReference type="EMBL" id="CP065959">
    <property type="protein sequence ID" value="QQC87041.1"/>
    <property type="molecule type" value="Genomic_DNA"/>
</dbReference>